<dbReference type="Gene3D" id="3.40.50.2300">
    <property type="match status" value="1"/>
</dbReference>
<keyword evidence="1 3" id="KW-0597">Phosphoprotein</keyword>
<sequence length="225" mass="24217">MDDRENERSGRVIRVLVVDDQPWVRVGLRTLLDLEEGVSVAAEAASGEDAVAWVDAHPGDVDVVLMDVRMPGMGGVEATAQLRARSGPPVVLLTTFEEEDAMVGGLQAGASGYLLKDVDVVTLRDTIVRVARGERYVQPRVAEVLADALSRERRGVTVTPERLTPRETEILALIARGLANKRIAQALTLTEGTVKVHVSNILGKLGATDRLDAVRVAREAGLLDV</sequence>
<feature type="modified residue" description="4-aspartylphosphate" evidence="3">
    <location>
        <position position="67"/>
    </location>
</feature>
<dbReference type="InterPro" id="IPR016032">
    <property type="entry name" value="Sig_transdc_resp-reg_C-effctor"/>
</dbReference>
<keyword evidence="2" id="KW-0238">DNA-binding</keyword>
<evidence type="ECO:0000259" key="5">
    <source>
        <dbReference type="PROSITE" id="PS50110"/>
    </source>
</evidence>
<evidence type="ECO:0000256" key="1">
    <source>
        <dbReference type="ARBA" id="ARBA00022553"/>
    </source>
</evidence>
<dbReference type="InterPro" id="IPR011006">
    <property type="entry name" value="CheY-like_superfamily"/>
</dbReference>
<feature type="domain" description="HTH luxR-type" evidence="4">
    <location>
        <begin position="156"/>
        <end position="221"/>
    </location>
</feature>
<evidence type="ECO:0000259" key="4">
    <source>
        <dbReference type="PROSITE" id="PS50043"/>
    </source>
</evidence>
<protein>
    <submittedName>
        <fullName evidence="6">Two component transcriptional regulator, LuxR family</fullName>
    </submittedName>
</protein>
<accession>E8U7R0</accession>
<dbReference type="SUPFAM" id="SSF52172">
    <property type="entry name" value="CheY-like"/>
    <property type="match status" value="1"/>
</dbReference>
<dbReference type="SUPFAM" id="SSF46894">
    <property type="entry name" value="C-terminal effector domain of the bipartite response regulators"/>
    <property type="match status" value="1"/>
</dbReference>
<dbReference type="PANTHER" id="PTHR43214">
    <property type="entry name" value="TWO-COMPONENT RESPONSE REGULATOR"/>
    <property type="match status" value="1"/>
</dbReference>
<dbReference type="SMART" id="SM00421">
    <property type="entry name" value="HTH_LUXR"/>
    <property type="match status" value="1"/>
</dbReference>
<dbReference type="HOGENOM" id="CLU_000445_90_8_0"/>
<reference evidence="6 7" key="1">
    <citation type="journal article" date="2011" name="Stand. Genomic Sci.">
        <title>Complete genome sequence of Deinococcus maricopensis type strain (LB-34).</title>
        <authorList>
            <person name="Pukall R."/>
            <person name="Zeytun A."/>
            <person name="Lucas S."/>
            <person name="Lapidus A."/>
            <person name="Hammon N."/>
            <person name="Deshpande S."/>
            <person name="Nolan M."/>
            <person name="Cheng J.F."/>
            <person name="Pitluck S."/>
            <person name="Liolios K."/>
            <person name="Pagani I."/>
            <person name="Mikhailova N."/>
            <person name="Ivanova N."/>
            <person name="Mavromatis K."/>
            <person name="Pati A."/>
            <person name="Tapia R."/>
            <person name="Han C."/>
            <person name="Goodwin L."/>
            <person name="Chen A."/>
            <person name="Palaniappan K."/>
            <person name="Land M."/>
            <person name="Hauser L."/>
            <person name="Chang Y.J."/>
            <person name="Jeffries C.D."/>
            <person name="Brambilla E.M."/>
            <person name="Rohde M."/>
            <person name="Goker M."/>
            <person name="Detter J.C."/>
            <person name="Woyke T."/>
            <person name="Bristow J."/>
            <person name="Eisen J.A."/>
            <person name="Markowitz V."/>
            <person name="Hugenholtz P."/>
            <person name="Kyrpides N.C."/>
            <person name="Klenk H.P."/>
        </authorList>
    </citation>
    <scope>NUCLEOTIDE SEQUENCE [LARGE SCALE GENOMIC DNA]</scope>
    <source>
        <strain evidence="7">DSM 21211 / LMG 22137 / NRRL B-23946 / LB-34</strain>
    </source>
</reference>
<dbReference type="PROSITE" id="PS00622">
    <property type="entry name" value="HTH_LUXR_1"/>
    <property type="match status" value="1"/>
</dbReference>
<dbReference type="SMART" id="SM00448">
    <property type="entry name" value="REC"/>
    <property type="match status" value="1"/>
</dbReference>
<organism evidence="6 7">
    <name type="scientific">Deinococcus maricopensis (strain DSM 21211 / LMG 22137 / NRRL B-23946 / LB-34)</name>
    <dbReference type="NCBI Taxonomy" id="709986"/>
    <lineage>
        <taxon>Bacteria</taxon>
        <taxon>Thermotogati</taxon>
        <taxon>Deinococcota</taxon>
        <taxon>Deinococci</taxon>
        <taxon>Deinococcales</taxon>
        <taxon>Deinococcaceae</taxon>
        <taxon>Deinococcus</taxon>
    </lineage>
</organism>
<dbReference type="Pfam" id="PF00196">
    <property type="entry name" value="GerE"/>
    <property type="match status" value="1"/>
</dbReference>
<evidence type="ECO:0000256" key="2">
    <source>
        <dbReference type="ARBA" id="ARBA00023125"/>
    </source>
</evidence>
<dbReference type="AlphaFoldDB" id="E8U7R0"/>
<dbReference type="STRING" id="709986.Deima_1450"/>
<dbReference type="GO" id="GO:0000160">
    <property type="term" value="P:phosphorelay signal transduction system"/>
    <property type="evidence" value="ECO:0007669"/>
    <property type="project" value="InterPro"/>
</dbReference>
<reference evidence="7" key="2">
    <citation type="submission" date="2011-01" db="EMBL/GenBank/DDBJ databases">
        <title>The complete genome of Deinococcus maricopensis DSM 21211.</title>
        <authorList>
            <consortium name="US DOE Joint Genome Institute (JGI-PGF)"/>
            <person name="Lucas S."/>
            <person name="Copeland A."/>
            <person name="Lapidus A."/>
            <person name="Goodwin L."/>
            <person name="Pitluck S."/>
            <person name="Kyrpides N."/>
            <person name="Mavromatis K."/>
            <person name="Pagani I."/>
            <person name="Ivanova N."/>
            <person name="Ovchinnikova G."/>
            <person name="Zeytun A."/>
            <person name="Detter J.C."/>
            <person name="Han C."/>
            <person name="Land M."/>
            <person name="Hauser L."/>
            <person name="Markowitz V."/>
            <person name="Cheng J.-F."/>
            <person name="Hugenholtz P."/>
            <person name="Woyke T."/>
            <person name="Wu D."/>
            <person name="Pukall R."/>
            <person name="Gehrich-Schroeter G."/>
            <person name="Brambilla E."/>
            <person name="Klenk H.-P."/>
            <person name="Eisen J.A."/>
        </authorList>
    </citation>
    <scope>NUCLEOTIDE SEQUENCE [LARGE SCALE GENOMIC DNA]</scope>
    <source>
        <strain evidence="7">DSM 21211 / LMG 22137 / NRRL B-23946 / LB-34</strain>
    </source>
</reference>
<dbReference type="PRINTS" id="PR00038">
    <property type="entry name" value="HTHLUXR"/>
</dbReference>
<evidence type="ECO:0000256" key="3">
    <source>
        <dbReference type="PROSITE-ProRule" id="PRU00169"/>
    </source>
</evidence>
<dbReference type="GO" id="GO:0003677">
    <property type="term" value="F:DNA binding"/>
    <property type="evidence" value="ECO:0007669"/>
    <property type="project" value="UniProtKB-KW"/>
</dbReference>
<dbReference type="PROSITE" id="PS50110">
    <property type="entry name" value="RESPONSE_REGULATORY"/>
    <property type="match status" value="1"/>
</dbReference>
<evidence type="ECO:0000313" key="6">
    <source>
        <dbReference type="EMBL" id="ADV67099.1"/>
    </source>
</evidence>
<keyword evidence="7" id="KW-1185">Reference proteome</keyword>
<feature type="domain" description="Response regulatory" evidence="5">
    <location>
        <begin position="14"/>
        <end position="131"/>
    </location>
</feature>
<dbReference type="InterPro" id="IPR039420">
    <property type="entry name" value="WalR-like"/>
</dbReference>
<dbReference type="PROSITE" id="PS50043">
    <property type="entry name" value="HTH_LUXR_2"/>
    <property type="match status" value="1"/>
</dbReference>
<dbReference type="GO" id="GO:0006355">
    <property type="term" value="P:regulation of DNA-templated transcription"/>
    <property type="evidence" value="ECO:0007669"/>
    <property type="project" value="InterPro"/>
</dbReference>
<dbReference type="RefSeq" id="WP_013556604.1">
    <property type="nucleotide sequence ID" value="NC_014958.1"/>
</dbReference>
<dbReference type="CDD" id="cd17535">
    <property type="entry name" value="REC_NarL-like"/>
    <property type="match status" value="1"/>
</dbReference>
<name>E8U7R0_DEIML</name>
<dbReference type="CDD" id="cd06170">
    <property type="entry name" value="LuxR_C_like"/>
    <property type="match status" value="1"/>
</dbReference>
<dbReference type="InterPro" id="IPR001789">
    <property type="entry name" value="Sig_transdc_resp-reg_receiver"/>
</dbReference>
<dbReference type="EMBL" id="CP002454">
    <property type="protein sequence ID" value="ADV67099.1"/>
    <property type="molecule type" value="Genomic_DNA"/>
</dbReference>
<dbReference type="Pfam" id="PF00072">
    <property type="entry name" value="Response_reg"/>
    <property type="match status" value="1"/>
</dbReference>
<dbReference type="PANTHER" id="PTHR43214:SF42">
    <property type="entry name" value="TRANSCRIPTIONAL REGULATORY PROTEIN DESR"/>
    <property type="match status" value="1"/>
</dbReference>
<dbReference type="InterPro" id="IPR000792">
    <property type="entry name" value="Tscrpt_reg_LuxR_C"/>
</dbReference>
<dbReference type="InterPro" id="IPR058245">
    <property type="entry name" value="NreC/VraR/RcsB-like_REC"/>
</dbReference>
<dbReference type="Proteomes" id="UP000008635">
    <property type="component" value="Chromosome"/>
</dbReference>
<evidence type="ECO:0000313" key="7">
    <source>
        <dbReference type="Proteomes" id="UP000008635"/>
    </source>
</evidence>
<gene>
    <name evidence="6" type="ordered locus">Deima_1450</name>
</gene>
<proteinExistence type="predicted"/>
<dbReference type="KEGG" id="dmr:Deima_1450"/>
<dbReference type="eggNOG" id="COG2197">
    <property type="taxonomic scope" value="Bacteria"/>
</dbReference>